<dbReference type="InterPro" id="IPR010905">
    <property type="entry name" value="Glyco_hydro_88"/>
</dbReference>
<gene>
    <name evidence="2" type="ORF">XM47_01715</name>
</gene>
<evidence type="ECO:0000256" key="1">
    <source>
        <dbReference type="ARBA" id="ARBA00022801"/>
    </source>
</evidence>
<organism evidence="2 3">
    <name type="scientific">Catenovulum maritimum</name>
    <dbReference type="NCBI Taxonomy" id="1513271"/>
    <lineage>
        <taxon>Bacteria</taxon>
        <taxon>Pseudomonadati</taxon>
        <taxon>Pseudomonadota</taxon>
        <taxon>Gammaproteobacteria</taxon>
        <taxon>Alteromonadales</taxon>
        <taxon>Alteromonadaceae</taxon>
        <taxon>Catenovulum</taxon>
    </lineage>
</organism>
<dbReference type="Gene3D" id="1.50.10.10">
    <property type="match status" value="1"/>
</dbReference>
<dbReference type="PATRIC" id="fig|1513271.3.peg.363"/>
<dbReference type="GO" id="GO:0016787">
    <property type="term" value="F:hydrolase activity"/>
    <property type="evidence" value="ECO:0007669"/>
    <property type="project" value="UniProtKB-KW"/>
</dbReference>
<dbReference type="Proteomes" id="UP000037600">
    <property type="component" value="Unassembled WGS sequence"/>
</dbReference>
<keyword evidence="3" id="KW-1185">Reference proteome</keyword>
<name>A0A0J8H1X8_9ALTE</name>
<dbReference type="PANTHER" id="PTHR33886">
    <property type="entry name" value="UNSATURATED RHAMNOGALACTURONAN HYDROLASE (EUROFUNG)"/>
    <property type="match status" value="1"/>
</dbReference>
<protein>
    <recommendedName>
        <fullName evidence="4">Glycosyl hydrolase family 88</fullName>
    </recommendedName>
</protein>
<dbReference type="STRING" id="1513271.XM47_01715"/>
<dbReference type="InterPro" id="IPR052043">
    <property type="entry name" value="PolySaccharide_Degr_Enz"/>
</dbReference>
<evidence type="ECO:0008006" key="4">
    <source>
        <dbReference type="Google" id="ProtNLM"/>
    </source>
</evidence>
<dbReference type="InterPro" id="IPR012341">
    <property type="entry name" value="6hp_glycosidase-like_sf"/>
</dbReference>
<reference evidence="2 3" key="1">
    <citation type="submission" date="2015-04" db="EMBL/GenBank/DDBJ databases">
        <title>Draft Genome Sequence of the Novel Agar-Digesting Marine Bacterium Q1.</title>
        <authorList>
            <person name="Li Y."/>
            <person name="Li D."/>
            <person name="Chen G."/>
            <person name="Du Z."/>
        </authorList>
    </citation>
    <scope>NUCLEOTIDE SEQUENCE [LARGE SCALE GENOMIC DNA]</scope>
    <source>
        <strain evidence="2 3">Q1</strain>
    </source>
</reference>
<dbReference type="GO" id="GO:0005975">
    <property type="term" value="P:carbohydrate metabolic process"/>
    <property type="evidence" value="ECO:0007669"/>
    <property type="project" value="InterPro"/>
</dbReference>
<dbReference type="Pfam" id="PF07470">
    <property type="entry name" value="Glyco_hydro_88"/>
    <property type="match status" value="1"/>
</dbReference>
<sequence>MTKQNKNRLAAFGLFSVLSSGLIGCGVQSNTSEVSVQATASVQQSALNIGKQAANWQVNHLDNLDYIAKRYHNATKDPKNWIQAAFYIGLSEWTKTVNDGELISHIDQVAKAENYGLRMHRKTHADDHAIGQTYLWLTEQTGNHEAYKPIQQLFDDILANPPQVGLKMEEEKKTRFAFEGPCQDRWCWSDALFMAPRTWLKLSNVTGNPKYFEYADKEFWATVDYLFSEEYGLFYRDSRYFELKSDNGKPVFWSRGNGWVFAALPLIINDLPQDHPSRDRYIELYKKNAAGLLRAQNPNGYWPASLLDPNKVKTPEVSGTGFITYGLAWGVNNGILTEAKYKSAVLNGWRAIEQAIEPDGRVNWVQQVGKSPDPVKKSDTQLYGVGAVLLAAAEMSKWQG</sequence>
<dbReference type="SUPFAM" id="SSF48208">
    <property type="entry name" value="Six-hairpin glycosidases"/>
    <property type="match status" value="1"/>
</dbReference>
<accession>A0A0J8H1X8</accession>
<dbReference type="EMBL" id="LAZL01000002">
    <property type="protein sequence ID" value="KMT67013.1"/>
    <property type="molecule type" value="Genomic_DNA"/>
</dbReference>
<comment type="caution">
    <text evidence="2">The sequence shown here is derived from an EMBL/GenBank/DDBJ whole genome shotgun (WGS) entry which is preliminary data.</text>
</comment>
<dbReference type="PROSITE" id="PS51257">
    <property type="entry name" value="PROKAR_LIPOPROTEIN"/>
    <property type="match status" value="1"/>
</dbReference>
<keyword evidence="1" id="KW-0378">Hydrolase</keyword>
<evidence type="ECO:0000313" key="3">
    <source>
        <dbReference type="Proteomes" id="UP000037600"/>
    </source>
</evidence>
<proteinExistence type="predicted"/>
<evidence type="ECO:0000313" key="2">
    <source>
        <dbReference type="EMBL" id="KMT67013.1"/>
    </source>
</evidence>
<dbReference type="AlphaFoldDB" id="A0A0J8H1X8"/>
<dbReference type="PANTHER" id="PTHR33886:SF8">
    <property type="entry name" value="UNSATURATED RHAMNOGALACTURONAN HYDROLASE (EUROFUNG)"/>
    <property type="match status" value="1"/>
</dbReference>
<dbReference type="InterPro" id="IPR008928">
    <property type="entry name" value="6-hairpin_glycosidase_sf"/>
</dbReference>